<dbReference type="Proteomes" id="UP000268093">
    <property type="component" value="Unassembled WGS sequence"/>
</dbReference>
<evidence type="ECO:0000313" key="1">
    <source>
        <dbReference type="EMBL" id="RUP42792.1"/>
    </source>
</evidence>
<reference evidence="1 2" key="1">
    <citation type="journal article" date="2018" name="New Phytol.">
        <title>Phylogenomics of Endogonaceae and evolution of mycorrhizas within Mucoromycota.</title>
        <authorList>
            <person name="Chang Y."/>
            <person name="Desiro A."/>
            <person name="Na H."/>
            <person name="Sandor L."/>
            <person name="Lipzen A."/>
            <person name="Clum A."/>
            <person name="Barry K."/>
            <person name="Grigoriev I.V."/>
            <person name="Martin F.M."/>
            <person name="Stajich J.E."/>
            <person name="Smith M.E."/>
            <person name="Bonito G."/>
            <person name="Spatafora J.W."/>
        </authorList>
    </citation>
    <scope>NUCLEOTIDE SEQUENCE [LARGE SCALE GENOMIC DNA]</scope>
    <source>
        <strain evidence="1 2">GMNB39</strain>
    </source>
</reference>
<evidence type="ECO:0000313" key="2">
    <source>
        <dbReference type="Proteomes" id="UP000268093"/>
    </source>
</evidence>
<sequence>MPLETYNEQGIYPGYSCLIEYLEQNDSWSYLEFLRLYRERLLNVGPFSDDWTALDSTWRRRFQRELKERGKDISKVRSMM</sequence>
<protein>
    <submittedName>
        <fullName evidence="1">Uncharacterized protein</fullName>
    </submittedName>
</protein>
<organism evidence="1 2">
    <name type="scientific">Jimgerdemannia flammicorona</name>
    <dbReference type="NCBI Taxonomy" id="994334"/>
    <lineage>
        <taxon>Eukaryota</taxon>
        <taxon>Fungi</taxon>
        <taxon>Fungi incertae sedis</taxon>
        <taxon>Mucoromycota</taxon>
        <taxon>Mucoromycotina</taxon>
        <taxon>Endogonomycetes</taxon>
        <taxon>Endogonales</taxon>
        <taxon>Endogonaceae</taxon>
        <taxon>Jimgerdemannia</taxon>
    </lineage>
</organism>
<dbReference type="EMBL" id="RBNI01012423">
    <property type="protein sequence ID" value="RUP42792.1"/>
    <property type="molecule type" value="Genomic_DNA"/>
</dbReference>
<name>A0A433CW67_9FUNG</name>
<dbReference type="AlphaFoldDB" id="A0A433CW67"/>
<gene>
    <name evidence="1" type="ORF">BC936DRAFT_138084</name>
</gene>
<comment type="caution">
    <text evidence="1">The sequence shown here is derived from an EMBL/GenBank/DDBJ whole genome shotgun (WGS) entry which is preliminary data.</text>
</comment>
<proteinExistence type="predicted"/>
<keyword evidence="2" id="KW-1185">Reference proteome</keyword>
<accession>A0A433CW67</accession>